<gene>
    <name evidence="2" type="ORF">BV898_09314</name>
</gene>
<dbReference type="Proteomes" id="UP000192578">
    <property type="component" value="Unassembled WGS sequence"/>
</dbReference>
<comment type="caution">
    <text evidence="2">The sequence shown here is derived from an EMBL/GenBank/DDBJ whole genome shotgun (WGS) entry which is preliminary data.</text>
</comment>
<proteinExistence type="predicted"/>
<sequence length="281" mass="30086">MTELCHGLFYAARNSVIRCKIGRVFFNRRSSSPPKPLIKFWQKTKWACFWSAVSGAPFQRLGTQELQVVGEVPMGAADVNIILAGEDPVIILAGEDPVIILAGEDPVIIFAGEDPVIILAGEDPVIILAGEDPVIILAGEGPNNEVEQELGQPLAQAACIDEDTYRQNTLNDLYGPGAKDPARASSGTNPLGQRPEFVANDDVDIIFTGEDPVIILAGEGPNNEVGQELGRPPVQPASIDEVLPVPADFVEMGRTGFAWPHTSDLRAPDRGILTGMASHYG</sequence>
<feature type="region of interest" description="Disordered" evidence="1">
    <location>
        <begin position="175"/>
        <end position="195"/>
    </location>
</feature>
<evidence type="ECO:0000313" key="2">
    <source>
        <dbReference type="EMBL" id="OQV16644.1"/>
    </source>
</evidence>
<evidence type="ECO:0000313" key="3">
    <source>
        <dbReference type="Proteomes" id="UP000192578"/>
    </source>
</evidence>
<dbReference type="AlphaFoldDB" id="A0A1W0WN51"/>
<name>A0A1W0WN51_HYPEX</name>
<accession>A0A1W0WN51</accession>
<dbReference type="EMBL" id="MTYJ01000072">
    <property type="protein sequence ID" value="OQV16644.1"/>
    <property type="molecule type" value="Genomic_DNA"/>
</dbReference>
<reference evidence="3" key="1">
    <citation type="submission" date="2017-01" db="EMBL/GenBank/DDBJ databases">
        <title>Comparative genomics of anhydrobiosis in the tardigrade Hypsibius dujardini.</title>
        <authorList>
            <person name="Yoshida Y."/>
            <person name="Koutsovoulos G."/>
            <person name="Laetsch D."/>
            <person name="Stevens L."/>
            <person name="Kumar S."/>
            <person name="Horikawa D."/>
            <person name="Ishino K."/>
            <person name="Komine S."/>
            <person name="Tomita M."/>
            <person name="Blaxter M."/>
            <person name="Arakawa K."/>
        </authorList>
    </citation>
    <scope>NUCLEOTIDE SEQUENCE [LARGE SCALE GENOMIC DNA]</scope>
    <source>
        <strain evidence="3">Z151</strain>
    </source>
</reference>
<evidence type="ECO:0000256" key="1">
    <source>
        <dbReference type="SAM" id="MobiDB-lite"/>
    </source>
</evidence>
<dbReference type="OrthoDB" id="10069167at2759"/>
<protein>
    <submittedName>
        <fullName evidence="2">Uncharacterized protein</fullName>
    </submittedName>
</protein>
<organism evidence="2 3">
    <name type="scientific">Hypsibius exemplaris</name>
    <name type="common">Freshwater tardigrade</name>
    <dbReference type="NCBI Taxonomy" id="2072580"/>
    <lineage>
        <taxon>Eukaryota</taxon>
        <taxon>Metazoa</taxon>
        <taxon>Ecdysozoa</taxon>
        <taxon>Tardigrada</taxon>
        <taxon>Eutardigrada</taxon>
        <taxon>Parachela</taxon>
        <taxon>Hypsibioidea</taxon>
        <taxon>Hypsibiidae</taxon>
        <taxon>Hypsibius</taxon>
    </lineage>
</organism>
<keyword evidence="3" id="KW-1185">Reference proteome</keyword>